<evidence type="ECO:0000256" key="1">
    <source>
        <dbReference type="ARBA" id="ARBA00004751"/>
    </source>
</evidence>
<dbReference type="PIRSF" id="PIRSF001369">
    <property type="entry name" value="Citrate_synth"/>
    <property type="match status" value="1"/>
</dbReference>
<dbReference type="Pfam" id="PF00285">
    <property type="entry name" value="Citrate_synt"/>
    <property type="match status" value="1"/>
</dbReference>
<dbReference type="InterPro" id="IPR016142">
    <property type="entry name" value="Citrate_synth-like_lrg_a-sub"/>
</dbReference>
<evidence type="ECO:0000256" key="6">
    <source>
        <dbReference type="ARBA" id="ARBA00049052"/>
    </source>
</evidence>
<dbReference type="PANTHER" id="PTHR11739:SF25">
    <property type="entry name" value="CITRATE SYNTHASE-RELATED PROTEIN DDB_G0287281"/>
    <property type="match status" value="1"/>
</dbReference>
<comment type="pathway">
    <text evidence="1">Carbohydrate metabolism; tricarboxylic acid cycle; isocitrate from oxaloacetate: step 1/2.</text>
</comment>
<sequence>MTSLYCHRIKSSQSNNVKYKESVMSAIAVTDSQKDKKALNGAGLRGQSAGTTSLCTVGQSGTGLTYRGYDITDLAHHAEFEEVAYLLLKGQLPTQRELDNYKQALQTARGLPSALCLVLEAIPASAHPMDVMRTGCSMLGNLDQEYDFSEQGDKTDTLLALLPAIICYWYRYSHHGVRINTANSTQDSIGGYFLEMLTDEAPSELYKKVMHCSLVLYAEHEFNASTFTARVCASTLSDLHSCITAAIGSLRGPLHGGANEAAMAMIEQWQSAEQAEAGTLEMLANKDKIMGFGHAIYRESDPRNALIKEWSRKLSQDVNDTHLFEVSEKVEQIMKREKGLFPNADFFHASAYHFMGIPTKLFTPIFVMSRVTGWAAHVFEQRENNRIIRPSADYQGPEHQDWLPIEQRL</sequence>
<dbReference type="PROSITE" id="PS00480">
    <property type="entry name" value="CITRATE_SYNTHASE"/>
    <property type="match status" value="1"/>
</dbReference>
<dbReference type="FunFam" id="1.10.230.10:FF:000003">
    <property type="entry name" value="Citrate synthase"/>
    <property type="match status" value="1"/>
</dbReference>
<dbReference type="InterPro" id="IPR011278">
    <property type="entry name" value="2-MeCitrate/Citrate_synth_II"/>
</dbReference>
<dbReference type="EMBL" id="CR378675">
    <property type="protein sequence ID" value="CAG22109.1"/>
    <property type="molecule type" value="Genomic_DNA"/>
</dbReference>
<evidence type="ECO:0000313" key="11">
    <source>
        <dbReference type="EMBL" id="CAG22109.1"/>
    </source>
</evidence>
<organism evidence="11 12">
    <name type="scientific">Photobacterium profundum (strain SS9)</name>
    <dbReference type="NCBI Taxonomy" id="298386"/>
    <lineage>
        <taxon>Bacteria</taxon>
        <taxon>Pseudomonadati</taxon>
        <taxon>Pseudomonadota</taxon>
        <taxon>Gammaproteobacteria</taxon>
        <taxon>Vibrionales</taxon>
        <taxon>Vibrionaceae</taxon>
        <taxon>Photobacterium</taxon>
    </lineage>
</organism>
<dbReference type="GO" id="GO:0005737">
    <property type="term" value="C:cytoplasm"/>
    <property type="evidence" value="ECO:0007669"/>
    <property type="project" value="InterPro"/>
</dbReference>
<keyword evidence="4" id="KW-0816">Tricarboxylic acid cycle</keyword>
<dbReference type="Gene3D" id="1.10.580.10">
    <property type="entry name" value="Citrate Synthase, domain 1"/>
    <property type="match status" value="1"/>
</dbReference>
<comment type="pathway">
    <text evidence="2">Organic acid metabolism; propanoate degradation.</text>
</comment>
<comment type="catalytic activity">
    <reaction evidence="7">
        <text>oxaloacetate + acetyl-CoA + H2O = citrate + CoA + H(+)</text>
        <dbReference type="Rhea" id="RHEA:16845"/>
        <dbReference type="ChEBI" id="CHEBI:15377"/>
        <dbReference type="ChEBI" id="CHEBI:15378"/>
        <dbReference type="ChEBI" id="CHEBI:16452"/>
        <dbReference type="ChEBI" id="CHEBI:16947"/>
        <dbReference type="ChEBI" id="CHEBI:57287"/>
        <dbReference type="ChEBI" id="CHEBI:57288"/>
        <dbReference type="EC" id="2.3.3.16"/>
    </reaction>
</comment>
<dbReference type="GO" id="GO:0006099">
    <property type="term" value="P:tricarboxylic acid cycle"/>
    <property type="evidence" value="ECO:0007669"/>
    <property type="project" value="UniProtKB-UniPathway"/>
</dbReference>
<dbReference type="NCBIfam" id="NF009006">
    <property type="entry name" value="PRK12351.1"/>
    <property type="match status" value="1"/>
</dbReference>
<dbReference type="InterPro" id="IPR002020">
    <property type="entry name" value="Citrate_synthase"/>
</dbReference>
<evidence type="ECO:0000256" key="3">
    <source>
        <dbReference type="ARBA" id="ARBA00010566"/>
    </source>
</evidence>
<dbReference type="InterPro" id="IPR016143">
    <property type="entry name" value="Citrate_synth-like_sm_a-sub"/>
</dbReference>
<comment type="similarity">
    <text evidence="3 8 10">Belongs to the citrate synthase family.</text>
</comment>
<dbReference type="PRINTS" id="PR00143">
    <property type="entry name" value="CITRTSNTHASE"/>
</dbReference>
<dbReference type="STRING" id="298386.PBPRB0236"/>
<dbReference type="Proteomes" id="UP000000593">
    <property type="component" value="Chromosome 2"/>
</dbReference>
<evidence type="ECO:0000256" key="5">
    <source>
        <dbReference type="ARBA" id="ARBA00022679"/>
    </source>
</evidence>
<dbReference type="GO" id="GO:0019679">
    <property type="term" value="P:propionate metabolic process, methylcitrate cycle"/>
    <property type="evidence" value="ECO:0007669"/>
    <property type="project" value="TreeGrafter"/>
</dbReference>
<dbReference type="NCBIfam" id="TIGR01800">
    <property type="entry name" value="cit_synth_II"/>
    <property type="match status" value="1"/>
</dbReference>
<evidence type="ECO:0000256" key="10">
    <source>
        <dbReference type="RuleBase" id="RU003406"/>
    </source>
</evidence>
<feature type="active site" evidence="9">
    <location>
        <position position="294"/>
    </location>
</feature>
<evidence type="ECO:0000256" key="7">
    <source>
        <dbReference type="ARBA" id="ARBA00049288"/>
    </source>
</evidence>
<dbReference type="KEGG" id="ppr:PBPRB0236"/>
<dbReference type="GO" id="GO:0036440">
    <property type="term" value="F:citrate synthase activity"/>
    <property type="evidence" value="ECO:0007669"/>
    <property type="project" value="UniProtKB-EC"/>
</dbReference>
<dbReference type="InterPro" id="IPR036969">
    <property type="entry name" value="Citrate_synthase_sf"/>
</dbReference>
<evidence type="ECO:0000256" key="4">
    <source>
        <dbReference type="ARBA" id="ARBA00022532"/>
    </source>
</evidence>
<dbReference type="PANTHER" id="PTHR11739">
    <property type="entry name" value="CITRATE SYNTHASE"/>
    <property type="match status" value="1"/>
</dbReference>
<evidence type="ECO:0000256" key="9">
    <source>
        <dbReference type="PIRSR" id="PIRSR001369-1"/>
    </source>
</evidence>
<comment type="catalytic activity">
    <reaction evidence="6">
        <text>propanoyl-CoA + oxaloacetate + H2O = (2S,3S)-2-methylcitrate + CoA + H(+)</text>
        <dbReference type="Rhea" id="RHEA:23780"/>
        <dbReference type="ChEBI" id="CHEBI:15377"/>
        <dbReference type="ChEBI" id="CHEBI:15378"/>
        <dbReference type="ChEBI" id="CHEBI:16452"/>
        <dbReference type="ChEBI" id="CHEBI:57287"/>
        <dbReference type="ChEBI" id="CHEBI:57392"/>
        <dbReference type="ChEBI" id="CHEBI:58853"/>
        <dbReference type="EC" id="2.3.3.5"/>
    </reaction>
</comment>
<name>Q6LKM7_PHOPR</name>
<dbReference type="SUPFAM" id="SSF48256">
    <property type="entry name" value="Citrate synthase"/>
    <property type="match status" value="1"/>
</dbReference>
<dbReference type="eggNOG" id="COG0372">
    <property type="taxonomic scope" value="Bacteria"/>
</dbReference>
<accession>Q6LKM7</accession>
<dbReference type="UniPathway" id="UPA00223">
    <property type="reaction ID" value="UER00717"/>
</dbReference>
<keyword evidence="12" id="KW-1185">Reference proteome</keyword>
<gene>
    <name evidence="11" type="primary">CBU0772</name>
    <name evidence="11" type="ordered locus">PBPRB0236</name>
</gene>
<protein>
    <recommendedName>
        <fullName evidence="8">Citrate synthase</fullName>
    </recommendedName>
</protein>
<reference evidence="12" key="1">
    <citation type="journal article" date="2005" name="Science">
        <title>Life at depth: Photobacterium profundum genome sequence and expression analysis.</title>
        <authorList>
            <person name="Vezzi A."/>
            <person name="Campanaro S."/>
            <person name="D'Angelo M."/>
            <person name="Simonato F."/>
            <person name="Vitulo N."/>
            <person name="Lauro F.M."/>
            <person name="Cestaro A."/>
            <person name="Malacrida G."/>
            <person name="Simionati B."/>
            <person name="Cannata N."/>
            <person name="Romualdi C."/>
            <person name="Bartlett D.H."/>
            <person name="Valle G."/>
        </authorList>
    </citation>
    <scope>NUCLEOTIDE SEQUENCE [LARGE SCALE GENOMIC DNA]</scope>
    <source>
        <strain evidence="12">ATCC BAA-1253 / SS9</strain>
    </source>
</reference>
<dbReference type="GO" id="GO:0050440">
    <property type="term" value="F:2-methylcitrate synthase activity"/>
    <property type="evidence" value="ECO:0007669"/>
    <property type="project" value="UniProtKB-EC"/>
</dbReference>
<keyword evidence="5 8" id="KW-0808">Transferase</keyword>
<evidence type="ECO:0000313" key="12">
    <source>
        <dbReference type="Proteomes" id="UP000000593"/>
    </source>
</evidence>
<dbReference type="GO" id="GO:0005975">
    <property type="term" value="P:carbohydrate metabolic process"/>
    <property type="evidence" value="ECO:0007669"/>
    <property type="project" value="TreeGrafter"/>
</dbReference>
<evidence type="ECO:0000256" key="2">
    <source>
        <dbReference type="ARBA" id="ARBA00005026"/>
    </source>
</evidence>
<dbReference type="Gene3D" id="1.10.230.10">
    <property type="entry name" value="Cytochrome P450-Terp, domain 2"/>
    <property type="match status" value="1"/>
</dbReference>
<proteinExistence type="inferred from homology"/>
<dbReference type="InterPro" id="IPR019810">
    <property type="entry name" value="Citrate_synthase_AS"/>
</dbReference>
<dbReference type="AlphaFoldDB" id="Q6LKM7"/>
<evidence type="ECO:0000256" key="8">
    <source>
        <dbReference type="PIRNR" id="PIRNR001369"/>
    </source>
</evidence>
<dbReference type="InterPro" id="IPR024176">
    <property type="entry name" value="Citrate_synthase_bac-typ"/>
</dbReference>
<dbReference type="HOGENOM" id="CLU_025068_2_1_6"/>
<feature type="active site" evidence="9">
    <location>
        <position position="345"/>
    </location>
</feature>